<dbReference type="Proteomes" id="UP000740883">
    <property type="component" value="Unassembled WGS sequence"/>
</dbReference>
<keyword evidence="3 10" id="KW-0237">DNA synthesis</keyword>
<dbReference type="PANTHER" id="PTHR11441">
    <property type="entry name" value="THYMIDINE KINASE"/>
    <property type="match status" value="1"/>
</dbReference>
<dbReference type="InterPro" id="IPR001267">
    <property type="entry name" value="Thymidine_kinase"/>
</dbReference>
<evidence type="ECO:0000256" key="5">
    <source>
        <dbReference type="ARBA" id="ARBA00022741"/>
    </source>
</evidence>
<evidence type="ECO:0000256" key="10">
    <source>
        <dbReference type="RuleBase" id="RU000544"/>
    </source>
</evidence>
<dbReference type="GO" id="GO:0004797">
    <property type="term" value="F:thymidine kinase activity"/>
    <property type="evidence" value="ECO:0007669"/>
    <property type="project" value="UniProtKB-EC"/>
</dbReference>
<dbReference type="GO" id="GO:0005524">
    <property type="term" value="F:ATP binding"/>
    <property type="evidence" value="ECO:0007669"/>
    <property type="project" value="UniProtKB-KW"/>
</dbReference>
<keyword evidence="4 10" id="KW-0808">Transferase</keyword>
<dbReference type="SUPFAM" id="SSF57716">
    <property type="entry name" value="Glucocorticoid receptor-like (DNA-binding domain)"/>
    <property type="match status" value="1"/>
</dbReference>
<dbReference type="GO" id="GO:0005829">
    <property type="term" value="C:cytosol"/>
    <property type="evidence" value="ECO:0007669"/>
    <property type="project" value="TreeGrafter"/>
</dbReference>
<protein>
    <recommendedName>
        <fullName evidence="2 10">Thymidine kinase</fullName>
        <ecNumber evidence="2 10">2.7.1.21</ecNumber>
    </recommendedName>
</protein>
<dbReference type="GO" id="GO:0046104">
    <property type="term" value="P:thymidine metabolic process"/>
    <property type="evidence" value="ECO:0007669"/>
    <property type="project" value="TreeGrafter"/>
</dbReference>
<dbReference type="EC" id="2.7.1.21" evidence="2 10"/>
<keyword evidence="13" id="KW-1185">Reference proteome</keyword>
<comment type="caution">
    <text evidence="12">The sequence shown here is derived from an EMBL/GenBank/DDBJ whole genome shotgun (WGS) entry which is preliminary data.</text>
</comment>
<dbReference type="GO" id="GO:0071897">
    <property type="term" value="P:DNA biosynthetic process"/>
    <property type="evidence" value="ECO:0007669"/>
    <property type="project" value="UniProtKB-KW"/>
</dbReference>
<evidence type="ECO:0000256" key="3">
    <source>
        <dbReference type="ARBA" id="ARBA00022634"/>
    </source>
</evidence>
<comment type="catalytic activity">
    <reaction evidence="10">
        <text>thymidine + ATP = dTMP + ADP + H(+)</text>
        <dbReference type="Rhea" id="RHEA:19129"/>
        <dbReference type="ChEBI" id="CHEBI:15378"/>
        <dbReference type="ChEBI" id="CHEBI:17748"/>
        <dbReference type="ChEBI" id="CHEBI:30616"/>
        <dbReference type="ChEBI" id="CHEBI:63528"/>
        <dbReference type="ChEBI" id="CHEBI:456216"/>
        <dbReference type="EC" id="2.7.1.21"/>
    </reaction>
</comment>
<dbReference type="PIRSF" id="PIRSF035805">
    <property type="entry name" value="TK_cell"/>
    <property type="match status" value="1"/>
</dbReference>
<reference evidence="12 13" key="1">
    <citation type="journal article" date="2020" name="Genome Biol. Evol.">
        <title>Comparative genomics of strictly vertically transmitted, feminizing microsporidia endosymbionts of amphipod crustaceans.</title>
        <authorList>
            <person name="Cormier A."/>
            <person name="Chebbi M.A."/>
            <person name="Giraud I."/>
            <person name="Wattier R."/>
            <person name="Teixeira M."/>
            <person name="Gilbert C."/>
            <person name="Rigaud T."/>
            <person name="Cordaux R."/>
        </authorList>
    </citation>
    <scope>NUCLEOTIDE SEQUENCE [LARGE SCALE GENOMIC DNA]</scope>
    <source>
        <strain evidence="12 13">Ou3-Ou53</strain>
    </source>
</reference>
<organism evidence="12 13">
    <name type="scientific">Nosema granulosis</name>
    <dbReference type="NCBI Taxonomy" id="83296"/>
    <lineage>
        <taxon>Eukaryota</taxon>
        <taxon>Fungi</taxon>
        <taxon>Fungi incertae sedis</taxon>
        <taxon>Microsporidia</taxon>
        <taxon>Nosematidae</taxon>
        <taxon>Nosema</taxon>
    </lineage>
</organism>
<comment type="similarity">
    <text evidence="1 11">Belongs to the thymidine kinase family.</text>
</comment>
<keyword evidence="5 10" id="KW-0547">Nucleotide-binding</keyword>
<feature type="active site" description="Proton acceptor" evidence="8">
    <location>
        <position position="82"/>
    </location>
</feature>
<evidence type="ECO:0000256" key="7">
    <source>
        <dbReference type="ARBA" id="ARBA00022840"/>
    </source>
</evidence>
<evidence type="ECO:0000313" key="12">
    <source>
        <dbReference type="EMBL" id="KAF9761581.1"/>
    </source>
</evidence>
<dbReference type="Gene3D" id="3.40.50.300">
    <property type="entry name" value="P-loop containing nucleotide triphosphate hydrolases"/>
    <property type="match status" value="1"/>
</dbReference>
<evidence type="ECO:0000256" key="8">
    <source>
        <dbReference type="PIRSR" id="PIRSR035805-1"/>
    </source>
</evidence>
<dbReference type="PANTHER" id="PTHR11441:SF0">
    <property type="entry name" value="THYMIDINE KINASE, CYTOSOLIC"/>
    <property type="match status" value="1"/>
</dbReference>
<evidence type="ECO:0000313" key="13">
    <source>
        <dbReference type="Proteomes" id="UP000740883"/>
    </source>
</evidence>
<sequence length="194" mass="22385">MGSLRYIYGMVMAGKTAKFIKDVKNEKSNHYIMKPDIDYEIKKEKIVSRNGTEVKANILITKTTDLLNDINYNGIEKLYIDEAQFLSPSHVEQLKQLTILKDLDVLCYGLRTDFKSKLFEGATRLFEICDYISEIESKCNYCPKKATHNIKIVDGMCLAEGQTIQLSSETDVELYWPCCYKCYNELIKSKKIKC</sequence>
<dbReference type="SUPFAM" id="SSF52540">
    <property type="entry name" value="P-loop containing nucleoside triphosphate hydrolases"/>
    <property type="match status" value="1"/>
</dbReference>
<evidence type="ECO:0000256" key="4">
    <source>
        <dbReference type="ARBA" id="ARBA00022679"/>
    </source>
</evidence>
<dbReference type="EMBL" id="SBJO01000303">
    <property type="protein sequence ID" value="KAF9761581.1"/>
    <property type="molecule type" value="Genomic_DNA"/>
</dbReference>
<keyword evidence="6 10" id="KW-0418">Kinase</keyword>
<dbReference type="AlphaFoldDB" id="A0A9P6GWE0"/>
<feature type="binding site" evidence="9">
    <location>
        <position position="175"/>
    </location>
    <ligand>
        <name>substrate</name>
    </ligand>
</feature>
<evidence type="ECO:0000256" key="9">
    <source>
        <dbReference type="PIRSR" id="PIRSR035805-2"/>
    </source>
</evidence>
<dbReference type="Pfam" id="PF00265">
    <property type="entry name" value="TK"/>
    <property type="match status" value="1"/>
</dbReference>
<evidence type="ECO:0000256" key="1">
    <source>
        <dbReference type="ARBA" id="ARBA00007587"/>
    </source>
</evidence>
<dbReference type="OrthoDB" id="2194859at2759"/>
<evidence type="ECO:0000256" key="11">
    <source>
        <dbReference type="RuleBase" id="RU004165"/>
    </source>
</evidence>
<name>A0A9P6GWE0_9MICR</name>
<evidence type="ECO:0000256" key="2">
    <source>
        <dbReference type="ARBA" id="ARBA00012118"/>
    </source>
</evidence>
<evidence type="ECO:0000256" key="6">
    <source>
        <dbReference type="ARBA" id="ARBA00022777"/>
    </source>
</evidence>
<accession>A0A9P6GWE0</accession>
<dbReference type="InterPro" id="IPR027417">
    <property type="entry name" value="P-loop_NTPase"/>
</dbReference>
<proteinExistence type="inferred from homology"/>
<gene>
    <name evidence="12" type="primary">TK</name>
    <name evidence="12" type="ORF">NGRA_2550</name>
</gene>
<keyword evidence="7 10" id="KW-0067">ATP-binding</keyword>